<dbReference type="InterPro" id="IPR009057">
    <property type="entry name" value="Homeodomain-like_sf"/>
</dbReference>
<evidence type="ECO:0000313" key="1">
    <source>
        <dbReference type="EMBL" id="KXA99755.1"/>
    </source>
</evidence>
<dbReference type="SUPFAM" id="SSF46689">
    <property type="entry name" value="Homeodomain-like"/>
    <property type="match status" value="1"/>
</dbReference>
<gene>
    <name evidence="1" type="ORF">AKJ41_04935</name>
</gene>
<organism evidence="1 2">
    <name type="scientific">candidate division MSBL1 archaeon SCGC-AAA259O05</name>
    <dbReference type="NCBI Taxonomy" id="1698271"/>
    <lineage>
        <taxon>Archaea</taxon>
        <taxon>Methanobacteriati</taxon>
        <taxon>Methanobacteriota</taxon>
        <taxon>candidate division MSBL1</taxon>
    </lineage>
</organism>
<dbReference type="Gene3D" id="1.10.10.10">
    <property type="entry name" value="Winged helix-like DNA-binding domain superfamily/Winged helix DNA-binding domain"/>
    <property type="match status" value="1"/>
</dbReference>
<evidence type="ECO:0008006" key="3">
    <source>
        <dbReference type="Google" id="ProtNLM"/>
    </source>
</evidence>
<dbReference type="Proteomes" id="UP000070344">
    <property type="component" value="Unassembled WGS sequence"/>
</dbReference>
<sequence length="88" mass="10060">MAETVERVGEIRKDPDICGGAPVVKGTRTRVLDIVIAFEHEGLDPDEIVDRYPQLDLGDVHSALSYYYKNVEEINEALEKKDELWEEK</sequence>
<dbReference type="AlphaFoldDB" id="A0A133UZY5"/>
<comment type="caution">
    <text evidence="1">The sequence shown here is derived from an EMBL/GenBank/DDBJ whole genome shotgun (WGS) entry which is preliminary data.</text>
</comment>
<accession>A0A133UZY5</accession>
<dbReference type="InterPro" id="IPR007367">
    <property type="entry name" value="DUF433"/>
</dbReference>
<keyword evidence="2" id="KW-1185">Reference proteome</keyword>
<dbReference type="Pfam" id="PF04255">
    <property type="entry name" value="DUF433"/>
    <property type="match status" value="1"/>
</dbReference>
<evidence type="ECO:0000313" key="2">
    <source>
        <dbReference type="Proteomes" id="UP000070344"/>
    </source>
</evidence>
<reference evidence="1 2" key="1">
    <citation type="journal article" date="2016" name="Sci. Rep.">
        <title>Metabolic traits of an uncultured archaeal lineage -MSBL1- from brine pools of the Red Sea.</title>
        <authorList>
            <person name="Mwirichia R."/>
            <person name="Alam I."/>
            <person name="Rashid M."/>
            <person name="Vinu M."/>
            <person name="Ba-Alawi W."/>
            <person name="Anthony Kamau A."/>
            <person name="Kamanda Ngugi D."/>
            <person name="Goker M."/>
            <person name="Klenk H.P."/>
            <person name="Bajic V."/>
            <person name="Stingl U."/>
        </authorList>
    </citation>
    <scope>NUCLEOTIDE SEQUENCE [LARGE SCALE GENOMIC DNA]</scope>
    <source>
        <strain evidence="1">SCGC-AAA259O05</strain>
    </source>
</reference>
<dbReference type="InterPro" id="IPR036388">
    <property type="entry name" value="WH-like_DNA-bd_sf"/>
</dbReference>
<dbReference type="PANTHER" id="PTHR34849:SF1">
    <property type="entry name" value="SLR0770 PROTEIN"/>
    <property type="match status" value="1"/>
</dbReference>
<protein>
    <recommendedName>
        <fullName evidence="3">Antitoxin</fullName>
    </recommendedName>
</protein>
<dbReference type="PANTHER" id="PTHR34849">
    <property type="entry name" value="SSL5025 PROTEIN"/>
    <property type="match status" value="1"/>
</dbReference>
<name>A0A133UZY5_9EURY</name>
<proteinExistence type="predicted"/>
<dbReference type="EMBL" id="LHXV01000070">
    <property type="protein sequence ID" value="KXA99755.1"/>
    <property type="molecule type" value="Genomic_DNA"/>
</dbReference>